<protein>
    <recommendedName>
        <fullName evidence="2">Cytochrome bc1 complex Rieske iron-sulfur subunit</fullName>
    </recommendedName>
    <alternativeName>
        <fullName evidence="8">Cytochrome bc1 reductase complex subunit QcrA</fullName>
    </alternativeName>
</protein>
<dbReference type="SUPFAM" id="SSF50022">
    <property type="entry name" value="ISP domain"/>
    <property type="match status" value="1"/>
</dbReference>
<dbReference type="NCBIfam" id="TIGR01409">
    <property type="entry name" value="TAT_signal_seq"/>
    <property type="match status" value="1"/>
</dbReference>
<proteinExistence type="predicted"/>
<dbReference type="InterPro" id="IPR005805">
    <property type="entry name" value="Rieske_Fe-S_prot_C"/>
</dbReference>
<dbReference type="Proteomes" id="UP001551482">
    <property type="component" value="Unassembled WGS sequence"/>
</dbReference>
<evidence type="ECO:0000313" key="11">
    <source>
        <dbReference type="EMBL" id="MEU8132663.1"/>
    </source>
</evidence>
<sequence length="147" mass="14812">MTAPTPTSPDRRTVLRGVAVAGAVGAVGVPLAACTTENSGAQADGPRAGEQGPVTIGKVPDVAVGAGKVYADSRVVVTQPAKGVYKAFDARCPHQGCLVKKVEQGVINCPCHGSQFDVDDGSVVRGPANKALPELPTKVVDGDIVVG</sequence>
<accession>A0ABV3DA93</accession>
<keyword evidence="6" id="KW-0411">Iron-sulfur</keyword>
<comment type="caution">
    <text evidence="11">The sequence shown here is derived from an EMBL/GenBank/DDBJ whole genome shotgun (WGS) entry which is preliminary data.</text>
</comment>
<dbReference type="Gene3D" id="2.102.10.10">
    <property type="entry name" value="Rieske [2Fe-2S] iron-sulphur domain"/>
    <property type="match status" value="1"/>
</dbReference>
<dbReference type="InterPro" id="IPR006311">
    <property type="entry name" value="TAT_signal"/>
</dbReference>
<feature type="domain" description="Rieske" evidence="10">
    <location>
        <begin position="51"/>
        <end position="146"/>
    </location>
</feature>
<dbReference type="PROSITE" id="PS51296">
    <property type="entry name" value="RIESKE"/>
    <property type="match status" value="1"/>
</dbReference>
<comment type="function">
    <text evidence="1">Iron-sulfur subunit of the cytochrome bc1 complex, an essential component of the respiratory electron transport chain required for ATP synthesis. The bc1 complex catalyzes the oxidation of menaquinol and the reduction of cytochrome c in the respiratory chain. The bc1 complex operates through a Q-cycle mechanism that couples electron transfer to generation of the proton gradient that drives ATP synthesis.</text>
</comment>
<keyword evidence="4" id="KW-0479">Metal-binding</keyword>
<evidence type="ECO:0000256" key="9">
    <source>
        <dbReference type="ARBA" id="ARBA00034078"/>
    </source>
</evidence>
<gene>
    <name evidence="11" type="ORF">AB0C36_04055</name>
</gene>
<evidence type="ECO:0000256" key="6">
    <source>
        <dbReference type="ARBA" id="ARBA00023014"/>
    </source>
</evidence>
<dbReference type="InterPro" id="IPR019546">
    <property type="entry name" value="TAT_signal_bac_arc"/>
</dbReference>
<dbReference type="Pfam" id="PF00355">
    <property type="entry name" value="Rieske"/>
    <property type="match status" value="1"/>
</dbReference>
<comment type="cofactor">
    <cofactor evidence="9">
        <name>[2Fe-2S] cluster</name>
        <dbReference type="ChEBI" id="CHEBI:190135"/>
    </cofactor>
</comment>
<dbReference type="InterPro" id="IPR017941">
    <property type="entry name" value="Rieske_2Fe-2S"/>
</dbReference>
<keyword evidence="12" id="KW-1185">Reference proteome</keyword>
<dbReference type="RefSeq" id="WP_358348832.1">
    <property type="nucleotide sequence ID" value="NZ_JBEZFP010000006.1"/>
</dbReference>
<evidence type="ECO:0000256" key="3">
    <source>
        <dbReference type="ARBA" id="ARBA00022714"/>
    </source>
</evidence>
<evidence type="ECO:0000259" key="10">
    <source>
        <dbReference type="PROSITE" id="PS51296"/>
    </source>
</evidence>
<name>A0ABV3DA93_9ACTN</name>
<evidence type="ECO:0000256" key="8">
    <source>
        <dbReference type="ARBA" id="ARBA00029586"/>
    </source>
</evidence>
<dbReference type="InterPro" id="IPR036922">
    <property type="entry name" value="Rieske_2Fe-2S_sf"/>
</dbReference>
<evidence type="ECO:0000256" key="4">
    <source>
        <dbReference type="ARBA" id="ARBA00022723"/>
    </source>
</evidence>
<reference evidence="11 12" key="1">
    <citation type="submission" date="2024-06" db="EMBL/GenBank/DDBJ databases">
        <title>The Natural Products Discovery Center: Release of the First 8490 Sequenced Strains for Exploring Actinobacteria Biosynthetic Diversity.</title>
        <authorList>
            <person name="Kalkreuter E."/>
            <person name="Kautsar S.A."/>
            <person name="Yang D."/>
            <person name="Bader C.D."/>
            <person name="Teijaro C.N."/>
            <person name="Fluegel L."/>
            <person name="Davis C.M."/>
            <person name="Simpson J.R."/>
            <person name="Lauterbach L."/>
            <person name="Steele A.D."/>
            <person name="Gui C."/>
            <person name="Meng S."/>
            <person name="Li G."/>
            <person name="Viehrig K."/>
            <person name="Ye F."/>
            <person name="Su P."/>
            <person name="Kiefer A.F."/>
            <person name="Nichols A."/>
            <person name="Cepeda A.J."/>
            <person name="Yan W."/>
            <person name="Fan B."/>
            <person name="Jiang Y."/>
            <person name="Adhikari A."/>
            <person name="Zheng C.-J."/>
            <person name="Schuster L."/>
            <person name="Cowan T.M."/>
            <person name="Smanski M.J."/>
            <person name="Chevrette M.G."/>
            <person name="De Carvalho L.P.S."/>
            <person name="Shen B."/>
        </authorList>
    </citation>
    <scope>NUCLEOTIDE SEQUENCE [LARGE SCALE GENOMIC DNA]</scope>
    <source>
        <strain evidence="11 12">NPDC048946</strain>
    </source>
</reference>
<dbReference type="CDD" id="cd03467">
    <property type="entry name" value="Rieske"/>
    <property type="match status" value="1"/>
</dbReference>
<organism evidence="11 12">
    <name type="scientific">Streptodolium elevatio</name>
    <dbReference type="NCBI Taxonomy" id="3157996"/>
    <lineage>
        <taxon>Bacteria</taxon>
        <taxon>Bacillati</taxon>
        <taxon>Actinomycetota</taxon>
        <taxon>Actinomycetes</taxon>
        <taxon>Kitasatosporales</taxon>
        <taxon>Streptomycetaceae</taxon>
        <taxon>Streptodolium</taxon>
    </lineage>
</organism>
<dbReference type="PRINTS" id="PR00162">
    <property type="entry name" value="RIESKE"/>
</dbReference>
<dbReference type="InterPro" id="IPR014349">
    <property type="entry name" value="Rieske_Fe-S_prot"/>
</dbReference>
<dbReference type="EMBL" id="JBEZFP010000006">
    <property type="protein sequence ID" value="MEU8132663.1"/>
    <property type="molecule type" value="Genomic_DNA"/>
</dbReference>
<evidence type="ECO:0000256" key="7">
    <source>
        <dbReference type="ARBA" id="ARBA00023157"/>
    </source>
</evidence>
<dbReference type="PANTHER" id="PTHR10134">
    <property type="entry name" value="CYTOCHROME B-C1 COMPLEX SUBUNIT RIESKE, MITOCHONDRIAL"/>
    <property type="match status" value="1"/>
</dbReference>
<keyword evidence="3" id="KW-0001">2Fe-2S</keyword>
<keyword evidence="7" id="KW-1015">Disulfide bond</keyword>
<evidence type="ECO:0000313" key="12">
    <source>
        <dbReference type="Proteomes" id="UP001551482"/>
    </source>
</evidence>
<keyword evidence="5" id="KW-0408">Iron</keyword>
<dbReference type="PROSITE" id="PS51318">
    <property type="entry name" value="TAT"/>
    <property type="match status" value="1"/>
</dbReference>
<evidence type="ECO:0000256" key="2">
    <source>
        <dbReference type="ARBA" id="ARBA00015816"/>
    </source>
</evidence>
<evidence type="ECO:0000256" key="1">
    <source>
        <dbReference type="ARBA" id="ARBA00002494"/>
    </source>
</evidence>
<evidence type="ECO:0000256" key="5">
    <source>
        <dbReference type="ARBA" id="ARBA00023004"/>
    </source>
</evidence>